<protein>
    <submittedName>
        <fullName evidence="2">Uncharacterized protein</fullName>
    </submittedName>
</protein>
<organism evidence="2 3">
    <name type="scientific">Rhipicephalus sanguineus</name>
    <name type="common">Brown dog tick</name>
    <name type="synonym">Ixodes sanguineus</name>
    <dbReference type="NCBI Taxonomy" id="34632"/>
    <lineage>
        <taxon>Eukaryota</taxon>
        <taxon>Metazoa</taxon>
        <taxon>Ecdysozoa</taxon>
        <taxon>Arthropoda</taxon>
        <taxon>Chelicerata</taxon>
        <taxon>Arachnida</taxon>
        <taxon>Acari</taxon>
        <taxon>Parasitiformes</taxon>
        <taxon>Ixodida</taxon>
        <taxon>Ixodoidea</taxon>
        <taxon>Ixodidae</taxon>
        <taxon>Rhipicephalinae</taxon>
        <taxon>Rhipicephalus</taxon>
        <taxon>Rhipicephalus</taxon>
    </lineage>
</organism>
<name>A0A9D4QFV0_RHISA</name>
<dbReference type="EMBL" id="JABSTV010001246">
    <property type="protein sequence ID" value="KAH7976013.1"/>
    <property type="molecule type" value="Genomic_DNA"/>
</dbReference>
<gene>
    <name evidence="2" type="ORF">HPB52_007547</name>
</gene>
<feature type="compositionally biased region" description="Polar residues" evidence="1">
    <location>
        <begin position="258"/>
        <end position="279"/>
    </location>
</feature>
<feature type="region of interest" description="Disordered" evidence="1">
    <location>
        <begin position="90"/>
        <end position="142"/>
    </location>
</feature>
<comment type="caution">
    <text evidence="2">The sequence shown here is derived from an EMBL/GenBank/DDBJ whole genome shotgun (WGS) entry which is preliminary data.</text>
</comment>
<feature type="region of interest" description="Disordered" evidence="1">
    <location>
        <begin position="255"/>
        <end position="310"/>
    </location>
</feature>
<dbReference type="Proteomes" id="UP000821837">
    <property type="component" value="Chromosome 10"/>
</dbReference>
<keyword evidence="3" id="KW-1185">Reference proteome</keyword>
<dbReference type="AlphaFoldDB" id="A0A9D4QFV0"/>
<evidence type="ECO:0000256" key="1">
    <source>
        <dbReference type="SAM" id="MobiDB-lite"/>
    </source>
</evidence>
<proteinExistence type="predicted"/>
<accession>A0A9D4QFV0</accession>
<reference evidence="2" key="2">
    <citation type="submission" date="2021-09" db="EMBL/GenBank/DDBJ databases">
        <authorList>
            <person name="Jia N."/>
            <person name="Wang J."/>
            <person name="Shi W."/>
            <person name="Du L."/>
            <person name="Sun Y."/>
            <person name="Zhan W."/>
            <person name="Jiang J."/>
            <person name="Wang Q."/>
            <person name="Zhang B."/>
            <person name="Ji P."/>
            <person name="Sakyi L.B."/>
            <person name="Cui X."/>
            <person name="Yuan T."/>
            <person name="Jiang B."/>
            <person name="Yang W."/>
            <person name="Lam T.T.-Y."/>
            <person name="Chang Q."/>
            <person name="Ding S."/>
            <person name="Wang X."/>
            <person name="Zhu J."/>
            <person name="Ruan X."/>
            <person name="Zhao L."/>
            <person name="Wei J."/>
            <person name="Que T."/>
            <person name="Du C."/>
            <person name="Cheng J."/>
            <person name="Dai P."/>
            <person name="Han X."/>
            <person name="Huang E."/>
            <person name="Gao Y."/>
            <person name="Liu J."/>
            <person name="Shao H."/>
            <person name="Ye R."/>
            <person name="Li L."/>
            <person name="Wei W."/>
            <person name="Wang X."/>
            <person name="Wang C."/>
            <person name="Huo Q."/>
            <person name="Li W."/>
            <person name="Guo W."/>
            <person name="Chen H."/>
            <person name="Chen S."/>
            <person name="Zhou L."/>
            <person name="Zhou L."/>
            <person name="Ni X."/>
            <person name="Tian J."/>
            <person name="Zhou Y."/>
            <person name="Sheng Y."/>
            <person name="Liu T."/>
            <person name="Pan Y."/>
            <person name="Xia L."/>
            <person name="Li J."/>
            <person name="Zhao F."/>
            <person name="Cao W."/>
        </authorList>
    </citation>
    <scope>NUCLEOTIDE SEQUENCE</scope>
    <source>
        <strain evidence="2">Rsan-2018</strain>
        <tissue evidence="2">Larvae</tissue>
    </source>
</reference>
<dbReference type="VEuPathDB" id="VectorBase:RSAN_045133"/>
<sequence>MFQPAQAWQPQLDPPLPPFRTSCLQSWFEEFEAALELNNIWLQEFMFQVLEYHLPRDLKRHLTYFLWSPRPYDDVRHAVLQFYGIRHRPFPKSDPVPPDTPSSTWTPPAPRPVQTVPLPSTGYTGDGDHPPAPIDPSTERPTILESTAPASDVPVLPPEPLPPLSITDSTPATAPCTVAFAAESSAAPLAARGHSTIADESGDVPAEPSPVPIPVEARDTADTTDAEPAFALHASGFANTSAPAAQALVDCQPDHDLSSNALNGSQSFPDVPETISSDLSEVPRPTPSCLSTTQARSGEAAPDLCTAPDS</sequence>
<evidence type="ECO:0000313" key="3">
    <source>
        <dbReference type="Proteomes" id="UP000821837"/>
    </source>
</evidence>
<evidence type="ECO:0000313" key="2">
    <source>
        <dbReference type="EMBL" id="KAH7976013.1"/>
    </source>
</evidence>
<reference evidence="2" key="1">
    <citation type="journal article" date="2020" name="Cell">
        <title>Large-Scale Comparative Analyses of Tick Genomes Elucidate Their Genetic Diversity and Vector Capacities.</title>
        <authorList>
            <consortium name="Tick Genome and Microbiome Consortium (TIGMIC)"/>
            <person name="Jia N."/>
            <person name="Wang J."/>
            <person name="Shi W."/>
            <person name="Du L."/>
            <person name="Sun Y."/>
            <person name="Zhan W."/>
            <person name="Jiang J.F."/>
            <person name="Wang Q."/>
            <person name="Zhang B."/>
            <person name="Ji P."/>
            <person name="Bell-Sakyi L."/>
            <person name="Cui X.M."/>
            <person name="Yuan T.T."/>
            <person name="Jiang B.G."/>
            <person name="Yang W.F."/>
            <person name="Lam T.T."/>
            <person name="Chang Q.C."/>
            <person name="Ding S.J."/>
            <person name="Wang X.J."/>
            <person name="Zhu J.G."/>
            <person name="Ruan X.D."/>
            <person name="Zhao L."/>
            <person name="Wei J.T."/>
            <person name="Ye R.Z."/>
            <person name="Que T.C."/>
            <person name="Du C.H."/>
            <person name="Zhou Y.H."/>
            <person name="Cheng J.X."/>
            <person name="Dai P.F."/>
            <person name="Guo W.B."/>
            <person name="Han X.H."/>
            <person name="Huang E.J."/>
            <person name="Li L.F."/>
            <person name="Wei W."/>
            <person name="Gao Y.C."/>
            <person name="Liu J.Z."/>
            <person name="Shao H.Z."/>
            <person name="Wang X."/>
            <person name="Wang C.C."/>
            <person name="Yang T.C."/>
            <person name="Huo Q.B."/>
            <person name="Li W."/>
            <person name="Chen H.Y."/>
            <person name="Chen S.E."/>
            <person name="Zhou L.G."/>
            <person name="Ni X.B."/>
            <person name="Tian J.H."/>
            <person name="Sheng Y."/>
            <person name="Liu T."/>
            <person name="Pan Y.S."/>
            <person name="Xia L.Y."/>
            <person name="Li J."/>
            <person name="Zhao F."/>
            <person name="Cao W.C."/>
        </authorList>
    </citation>
    <scope>NUCLEOTIDE SEQUENCE</scope>
    <source>
        <strain evidence="2">Rsan-2018</strain>
    </source>
</reference>